<evidence type="ECO:0000313" key="3">
    <source>
        <dbReference type="EMBL" id="AKM10483.1"/>
    </source>
</evidence>
<dbReference type="Proteomes" id="UP000035287">
    <property type="component" value="Chromosome"/>
</dbReference>
<feature type="region of interest" description="Disordered" evidence="1">
    <location>
        <begin position="82"/>
        <end position="127"/>
    </location>
</feature>
<name>A0A0G3XJC6_9SPHN</name>
<evidence type="ECO:0000256" key="1">
    <source>
        <dbReference type="SAM" id="MobiDB-lite"/>
    </source>
</evidence>
<feature type="compositionally biased region" description="Basic and acidic residues" evidence="1">
    <location>
        <begin position="24"/>
        <end position="43"/>
    </location>
</feature>
<accession>A0A0G3XJC6</accession>
<proteinExistence type="predicted"/>
<organism evidence="3 4">
    <name type="scientific">Croceicoccus naphthovorans</name>
    <dbReference type="NCBI Taxonomy" id="1348774"/>
    <lineage>
        <taxon>Bacteria</taxon>
        <taxon>Pseudomonadati</taxon>
        <taxon>Pseudomonadota</taxon>
        <taxon>Alphaproteobacteria</taxon>
        <taxon>Sphingomonadales</taxon>
        <taxon>Erythrobacteraceae</taxon>
        <taxon>Croceicoccus</taxon>
    </lineage>
</organism>
<dbReference type="KEGG" id="cna:AB433_11735"/>
<protein>
    <submittedName>
        <fullName evidence="3">Uncharacterized protein</fullName>
    </submittedName>
</protein>
<evidence type="ECO:0000313" key="4">
    <source>
        <dbReference type="Proteomes" id="UP000035287"/>
    </source>
</evidence>
<dbReference type="OrthoDB" id="7410936at2"/>
<dbReference type="STRING" id="1348774.AB433_11735"/>
<keyword evidence="2" id="KW-0732">Signal</keyword>
<dbReference type="AlphaFoldDB" id="A0A0G3XJC6"/>
<feature type="region of interest" description="Disordered" evidence="1">
    <location>
        <begin position="22"/>
        <end position="43"/>
    </location>
</feature>
<reference evidence="3 4" key="1">
    <citation type="submission" date="2015-06" db="EMBL/GenBank/DDBJ databases">
        <authorList>
            <person name="Zeng Y."/>
            <person name="Huang Y."/>
        </authorList>
    </citation>
    <scope>NUCLEOTIDE SEQUENCE [LARGE SCALE GENOMIC DNA]</scope>
    <source>
        <strain evidence="3 4">PQ-2</strain>
    </source>
</reference>
<dbReference type="RefSeq" id="WP_047821150.1">
    <property type="nucleotide sequence ID" value="NZ_CP011770.1"/>
</dbReference>
<evidence type="ECO:0000256" key="2">
    <source>
        <dbReference type="SAM" id="SignalP"/>
    </source>
</evidence>
<gene>
    <name evidence="3" type="ORF">AB433_11735</name>
</gene>
<feature type="chain" id="PRO_5043478419" evidence="2">
    <location>
        <begin position="24"/>
        <end position="127"/>
    </location>
</feature>
<dbReference type="EMBL" id="CP011770">
    <property type="protein sequence ID" value="AKM10483.1"/>
    <property type="molecule type" value="Genomic_DNA"/>
</dbReference>
<keyword evidence="4" id="KW-1185">Reference proteome</keyword>
<dbReference type="PATRIC" id="fig|1348774.3.peg.2469"/>
<feature type="signal peptide" evidence="2">
    <location>
        <begin position="1"/>
        <end position="23"/>
    </location>
</feature>
<sequence>MPACKTITAAVALCAIAAAQPLAARDRDDRSGDRDAAVEHAQREGCVLRQVIAPSFNNNAASMEQMRIASVHVRKAANRHGDRMAPICGSQHDPRALDGEMTMGAPEPVPADDADAPPPEAAERAEG</sequence>